<dbReference type="AlphaFoldDB" id="A0A6I6E372"/>
<dbReference type="RefSeq" id="WP_156242906.1">
    <property type="nucleotide sequence ID" value="NZ_BAAAZL010000004.1"/>
</dbReference>
<dbReference type="EMBL" id="CP032550">
    <property type="protein sequence ID" value="QGU28369.1"/>
    <property type="molecule type" value="Genomic_DNA"/>
</dbReference>
<dbReference type="InterPro" id="IPR050309">
    <property type="entry name" value="Type-B_Carboxylest/Lipase"/>
</dbReference>
<comment type="similarity">
    <text evidence="1 3">Belongs to the type-B carboxylesterase/lipase family.</text>
</comment>
<dbReference type="InterPro" id="IPR002018">
    <property type="entry name" value="CarbesteraseB"/>
</dbReference>
<name>A0A6I6E372_9MICO</name>
<protein>
    <recommendedName>
        <fullName evidence="3">Carboxylic ester hydrolase</fullName>
        <ecNumber evidence="3">3.1.1.-</ecNumber>
    </recommendedName>
</protein>
<reference evidence="5 6" key="1">
    <citation type="submission" date="2018-09" db="EMBL/GenBank/DDBJ databases">
        <title>Whole genome sequencing of Microbacterium oryzae strain MB-10T.</title>
        <authorList>
            <person name="Das S.K."/>
        </authorList>
    </citation>
    <scope>NUCLEOTIDE SEQUENCE [LARGE SCALE GENOMIC DNA]</scope>
    <source>
        <strain evidence="5 6">MB-10</strain>
    </source>
</reference>
<accession>A0A6I6E372</accession>
<organism evidence="5 6">
    <name type="scientific">Microbacterium oryzae</name>
    <dbReference type="NCBI Taxonomy" id="743009"/>
    <lineage>
        <taxon>Bacteria</taxon>
        <taxon>Bacillati</taxon>
        <taxon>Actinomycetota</taxon>
        <taxon>Actinomycetes</taxon>
        <taxon>Micrococcales</taxon>
        <taxon>Microbacteriaceae</taxon>
        <taxon>Microbacterium</taxon>
    </lineage>
</organism>
<dbReference type="OrthoDB" id="3199405at2"/>
<gene>
    <name evidence="5" type="ORF">D7D94_12305</name>
</gene>
<dbReference type="GO" id="GO:0016787">
    <property type="term" value="F:hydrolase activity"/>
    <property type="evidence" value="ECO:0007669"/>
    <property type="project" value="UniProtKB-KW"/>
</dbReference>
<dbReference type="KEGG" id="moj:D7D94_12305"/>
<dbReference type="SUPFAM" id="SSF53474">
    <property type="entry name" value="alpha/beta-Hydrolases"/>
    <property type="match status" value="1"/>
</dbReference>
<keyword evidence="2 3" id="KW-0378">Hydrolase</keyword>
<dbReference type="PROSITE" id="PS00122">
    <property type="entry name" value="CARBOXYLESTERASE_B_1"/>
    <property type="match status" value="1"/>
</dbReference>
<dbReference type="Gene3D" id="3.40.50.1820">
    <property type="entry name" value="alpha/beta hydrolase"/>
    <property type="match status" value="1"/>
</dbReference>
<evidence type="ECO:0000313" key="5">
    <source>
        <dbReference type="EMBL" id="QGU28369.1"/>
    </source>
</evidence>
<feature type="domain" description="Carboxylesterase type B" evidence="4">
    <location>
        <begin position="10"/>
        <end position="323"/>
    </location>
</feature>
<dbReference type="InterPro" id="IPR019826">
    <property type="entry name" value="Carboxylesterase_B_AS"/>
</dbReference>
<evidence type="ECO:0000256" key="1">
    <source>
        <dbReference type="ARBA" id="ARBA00005964"/>
    </source>
</evidence>
<dbReference type="Pfam" id="PF00135">
    <property type="entry name" value="COesterase"/>
    <property type="match status" value="1"/>
</dbReference>
<evidence type="ECO:0000259" key="4">
    <source>
        <dbReference type="Pfam" id="PF00135"/>
    </source>
</evidence>
<evidence type="ECO:0000313" key="6">
    <source>
        <dbReference type="Proteomes" id="UP000422989"/>
    </source>
</evidence>
<sequence>MGAQNDHVEQPLVLTDAGRVRGFWRGECATFLGIPYARPPRGALRFQAPMRPEYREDIYDATRQGATPQRGATGITLIPEPSVPGPSTLNVNIFTPTTDPHAALPVIVYFHGGAYVSGSPASPWYDGRSFARDGVVVVTASYRLGFDGFGWIADAPSNRGVRDWLAALEWVQRNIRGFGGDPAQVTIAGQSAGAGAVVTLLGMPAAQHLFAGAWAMSATIGAIMPDEAERFGRMVAQEGGVEPTVAGWRSLTEKQVRLAAQDLIGMHDLHGAQAVLSGGLRLGPVVDGDLIPEPTVRALANGVGSDKPLVLGTTDDEFSMIVDDYRKWLRWLPAGLVLAVLGLPWKRRRAYLRANAELRRERGVPAAIGRFVTDALFRRHVVRIGRVRSATAGARTWAYRFEWVSPVRGWSLHCLDVPFFFDVLDAEGVEMIAGEDPPQDLADDVHGAAVRFAHEHAADWSPWTAGSAPSRVFTHPRPASREDLHAYDGAIPLA</sequence>
<evidence type="ECO:0000256" key="2">
    <source>
        <dbReference type="ARBA" id="ARBA00022801"/>
    </source>
</evidence>
<dbReference type="EC" id="3.1.1.-" evidence="3"/>
<dbReference type="PANTHER" id="PTHR11559">
    <property type="entry name" value="CARBOXYLESTERASE"/>
    <property type="match status" value="1"/>
</dbReference>
<dbReference type="InterPro" id="IPR029058">
    <property type="entry name" value="AB_hydrolase_fold"/>
</dbReference>
<dbReference type="Proteomes" id="UP000422989">
    <property type="component" value="Chromosome"/>
</dbReference>
<proteinExistence type="inferred from homology"/>
<keyword evidence="6" id="KW-1185">Reference proteome</keyword>
<evidence type="ECO:0000256" key="3">
    <source>
        <dbReference type="RuleBase" id="RU361235"/>
    </source>
</evidence>